<protein>
    <recommendedName>
        <fullName evidence="6">Integrator complex subunit 2</fullName>
    </recommendedName>
</protein>
<evidence type="ECO:0000256" key="1">
    <source>
        <dbReference type="ARBA" id="ARBA00004123"/>
    </source>
</evidence>
<evidence type="ECO:0008006" key="6">
    <source>
        <dbReference type="Google" id="ProtNLM"/>
    </source>
</evidence>
<gene>
    <name evidence="4" type="ORF">QYM36_016859</name>
</gene>
<dbReference type="InterPro" id="IPR029321">
    <property type="entry name" value="INTS2"/>
</dbReference>
<organism evidence="4 5">
    <name type="scientific">Artemia franciscana</name>
    <name type="common">Brine shrimp</name>
    <name type="synonym">Artemia sanfranciscana</name>
    <dbReference type="NCBI Taxonomy" id="6661"/>
    <lineage>
        <taxon>Eukaryota</taxon>
        <taxon>Metazoa</taxon>
        <taxon>Ecdysozoa</taxon>
        <taxon>Arthropoda</taxon>
        <taxon>Crustacea</taxon>
        <taxon>Branchiopoda</taxon>
        <taxon>Anostraca</taxon>
        <taxon>Artemiidae</taxon>
        <taxon>Artemia</taxon>
    </lineage>
</organism>
<dbReference type="PANTHER" id="PTHR28608:SF1">
    <property type="entry name" value="INTEGRATOR COMPLEX SUBUNIT 2"/>
    <property type="match status" value="1"/>
</dbReference>
<evidence type="ECO:0000313" key="4">
    <source>
        <dbReference type="EMBL" id="KAK2704599.1"/>
    </source>
</evidence>
<dbReference type="GO" id="GO:0034472">
    <property type="term" value="P:snRNA 3'-end processing"/>
    <property type="evidence" value="ECO:0007669"/>
    <property type="project" value="TreeGrafter"/>
</dbReference>
<dbReference type="Pfam" id="PF14750">
    <property type="entry name" value="INTS2"/>
    <property type="match status" value="1"/>
</dbReference>
<keyword evidence="3" id="KW-0539">Nucleus</keyword>
<evidence type="ECO:0000256" key="2">
    <source>
        <dbReference type="ARBA" id="ARBA00006705"/>
    </source>
</evidence>
<sequence length="1149" mass="129814">MDSVNSFVFNAIKEVDIPKLTKASESDLRPFLPCLVRMSLITPLDSSDECKLARRSVSLILCGIEVVNSIVGLLSVDFPTLEPDLKKEHSLRLKQGVQIEETVQNFVLEFERSEAKRKFRLVLSEIFSVVAKKETSRDFEIKNVQLFATESFMEEVSDVLCVAMAELPNLLPLTDVVDALMQIENGDWFIERIVANMPDMLLEVCNYLIDGGEANEEESLSGRTRLGVLKRLAALDPKMSLCLRSKCVEVLKMPAFAIHLTLMYNRDEIVYFLLGLLLGTIKAARDWMSAYIRTSEKKVENLRVFHHLREELLEKCKQLSAGGKIDSINALKGVSLLRLYCAFKCIAGMKQFSEKECAVIPSLIVSRPPPTPAGVTFSTVGLSTLLACPSLVTSDWEVQIIQHARWLLREVKYFGEKSVIEVLILLAIYFHANQLSAITDFVSNALGMKITTRTSTLARIRTLFTQDILPEQVITSHATKIPVTAGLNATLTSHLPVNCIYQLLKSRSFTKHRVSIKPWIYKQILSCHMPLHPTVPALIEQYISSMLTLVNKPGVPPLEVVNEPLDEKEISAVLTSDRSSIARKDDITPQLLLLYYLLYYEDLRLQNVKAHLQLGLKVKAYSRAFVLDLPIKYLVLVAEKNQHLYSGLFPTLLRLLTSQFPQLCIVEDWLSNSSNLFLEIPTVSTGCNGANIRKAFGTLPNSSDRLTRILKRLAQASVDQLWTQSSVLVENIKKLLDPGVPTSVQMMYKEVWFRIALTHSCDFWVMTTNALRQESGWIGRGLTEYEITTDPLIVLRCDSRVFRCPPLLSILLHLLRVWLASSRSFLQRHQLERPLLEKVGNLTSENERDDLRNAYIAAHESVVVQILLEACLPLESDKETDSNLSELQEVRSIICSFLHQMFIADPGLCKLVHFQGYPLDLISVAVEGIPSMHICLDFIPELLAQPNLEKQVFGINLMSHLCIQYALPKSYSMARLSINVLATLIPILQANQRRQLIEPALPSLVRIGSVFPTLREDIADIYVQIGQITISELSISNSLKFHPQKPYTVKNIEPKDKSETAEQKINIKQEVMEVEEGEIDEDVAVKKLDPEVVPDSRKKYKKRKMIVLNDESSIVPLEQLTVNELYSFLIKQRESFALFAEEAILQESS</sequence>
<proteinExistence type="inferred from homology"/>
<evidence type="ECO:0000256" key="3">
    <source>
        <dbReference type="ARBA" id="ARBA00023242"/>
    </source>
</evidence>
<dbReference type="EMBL" id="JAVRJZ010000021">
    <property type="protein sequence ID" value="KAK2704599.1"/>
    <property type="molecule type" value="Genomic_DNA"/>
</dbReference>
<evidence type="ECO:0000313" key="5">
    <source>
        <dbReference type="Proteomes" id="UP001187531"/>
    </source>
</evidence>
<dbReference type="PANTHER" id="PTHR28608">
    <property type="entry name" value="INTEGRATOR COMPLEX SUBUNIT 2"/>
    <property type="match status" value="1"/>
</dbReference>
<dbReference type="PRINTS" id="PR02105">
    <property type="entry name" value="INTSUBUNIT2"/>
</dbReference>
<dbReference type="Proteomes" id="UP001187531">
    <property type="component" value="Unassembled WGS sequence"/>
</dbReference>
<dbReference type="AlphaFoldDB" id="A0AA88H6T9"/>
<dbReference type="GO" id="GO:0032039">
    <property type="term" value="C:integrator complex"/>
    <property type="evidence" value="ECO:0007669"/>
    <property type="project" value="InterPro"/>
</dbReference>
<comment type="similarity">
    <text evidence="2">Belongs to the Integrator subunit 2 family.</text>
</comment>
<accession>A0AA88H6T9</accession>
<dbReference type="InterPro" id="IPR026236">
    <property type="entry name" value="Int2_metazoa"/>
</dbReference>
<keyword evidence="5" id="KW-1185">Reference proteome</keyword>
<comment type="caution">
    <text evidence="4">The sequence shown here is derived from an EMBL/GenBank/DDBJ whole genome shotgun (WGS) entry which is preliminary data.</text>
</comment>
<reference evidence="4" key="1">
    <citation type="submission" date="2023-07" db="EMBL/GenBank/DDBJ databases">
        <title>Chromosome-level genome assembly of Artemia franciscana.</title>
        <authorList>
            <person name="Jo E."/>
        </authorList>
    </citation>
    <scope>NUCLEOTIDE SEQUENCE</scope>
    <source>
        <tissue evidence="4">Whole body</tissue>
    </source>
</reference>
<comment type="subcellular location">
    <subcellularLocation>
        <location evidence="1">Nucleus</location>
    </subcellularLocation>
</comment>
<name>A0AA88H6T9_ARTSF</name>